<dbReference type="PANTHER" id="PTHR34975">
    <property type="entry name" value="SPORE GERMINATION PROTEIN A2"/>
    <property type="match status" value="1"/>
</dbReference>
<evidence type="ECO:0000256" key="8">
    <source>
        <dbReference type="SAM" id="Phobius"/>
    </source>
</evidence>
<dbReference type="PANTHER" id="PTHR34975:SF2">
    <property type="entry name" value="SPORE GERMINATION PROTEIN A2"/>
    <property type="match status" value="1"/>
</dbReference>
<proteinExistence type="inferred from homology"/>
<keyword evidence="3" id="KW-0813">Transport</keyword>
<feature type="transmembrane region" description="Helical" evidence="8">
    <location>
        <begin position="145"/>
        <end position="166"/>
    </location>
</feature>
<keyword evidence="6 8" id="KW-1133">Transmembrane helix</keyword>
<dbReference type="NCBIfam" id="TIGR00912">
    <property type="entry name" value="2A0309"/>
    <property type="match status" value="1"/>
</dbReference>
<feature type="transmembrane region" description="Helical" evidence="8">
    <location>
        <begin position="121"/>
        <end position="138"/>
    </location>
</feature>
<sequence length="362" mass="41943">MQEQIPEEFKISPSLVFYMVASMQIGIGILGYQRSVTKYAYQDAWISVLLAGALLHIIVWMIYKIAEEVNGDIVTAHEYVVGKLVGKTISSLFIVYFFIYALTVLRSYIEVIQVWMFPEVSTFWFTFAFMVLCIYIIYGGFRVVVGIAFFGLVIPSYLFLTFGYNIKYADFSHLLPIFDTSIKNIILGSYQMSLTFIGFEIILFFYPFIKEPQKSKKWAHFALLTSTLLYTGLMILAIAYFSELKIEKSIWVTLTMWKIVQLPFVERFEYIGIASWNLVILPNVCVSIWVASRLIKRIFHLKHRNGVIIIALFMLIIISFIDTREKINVLNNFTGKMGFGFTFIYIPLLYICIMIAKKVKEK</sequence>
<feature type="transmembrane region" description="Helical" evidence="8">
    <location>
        <begin position="333"/>
        <end position="356"/>
    </location>
</feature>
<feature type="transmembrane region" description="Helical" evidence="8">
    <location>
        <begin position="270"/>
        <end position="291"/>
    </location>
</feature>
<evidence type="ECO:0000256" key="2">
    <source>
        <dbReference type="ARBA" id="ARBA00007998"/>
    </source>
</evidence>
<feature type="transmembrane region" description="Helical" evidence="8">
    <location>
        <begin position="186"/>
        <end position="209"/>
    </location>
</feature>
<dbReference type="Pfam" id="PF03845">
    <property type="entry name" value="Spore_permease"/>
    <property type="match status" value="1"/>
</dbReference>
<evidence type="ECO:0000256" key="6">
    <source>
        <dbReference type="ARBA" id="ARBA00022989"/>
    </source>
</evidence>
<evidence type="ECO:0000256" key="7">
    <source>
        <dbReference type="ARBA" id="ARBA00023136"/>
    </source>
</evidence>
<dbReference type="Proteomes" id="UP000681027">
    <property type="component" value="Unassembled WGS sequence"/>
</dbReference>
<comment type="similarity">
    <text evidence="2">Belongs to the amino acid-polyamine-organocation (APC) superfamily. Spore germination protein (SGP) (TC 2.A.3.9) family.</text>
</comment>
<feature type="transmembrane region" description="Helical" evidence="8">
    <location>
        <begin position="84"/>
        <end position="109"/>
    </location>
</feature>
<protein>
    <submittedName>
        <fullName evidence="9">GerAB/ArcD/ProY family transporter</fullName>
    </submittedName>
</protein>
<dbReference type="InterPro" id="IPR004761">
    <property type="entry name" value="Spore_GerAB"/>
</dbReference>
<organism evidence="9 10">
    <name type="scientific">Cytobacillus citreus</name>
    <dbReference type="NCBI Taxonomy" id="2833586"/>
    <lineage>
        <taxon>Bacteria</taxon>
        <taxon>Bacillati</taxon>
        <taxon>Bacillota</taxon>
        <taxon>Bacilli</taxon>
        <taxon>Bacillales</taxon>
        <taxon>Bacillaceae</taxon>
        <taxon>Cytobacillus</taxon>
    </lineage>
</organism>
<feature type="transmembrane region" description="Helical" evidence="8">
    <location>
        <begin position="44"/>
        <end position="63"/>
    </location>
</feature>
<comment type="caution">
    <text evidence="9">The sequence shown here is derived from an EMBL/GenBank/DDBJ whole genome shotgun (WGS) entry which is preliminary data.</text>
</comment>
<keyword evidence="10" id="KW-1185">Reference proteome</keyword>
<name>A0ABS5NS49_9BACI</name>
<feature type="transmembrane region" description="Helical" evidence="8">
    <location>
        <begin position="221"/>
        <end position="241"/>
    </location>
</feature>
<evidence type="ECO:0000256" key="4">
    <source>
        <dbReference type="ARBA" id="ARBA00022544"/>
    </source>
</evidence>
<evidence type="ECO:0000313" key="10">
    <source>
        <dbReference type="Proteomes" id="UP000681027"/>
    </source>
</evidence>
<evidence type="ECO:0000256" key="1">
    <source>
        <dbReference type="ARBA" id="ARBA00004141"/>
    </source>
</evidence>
<dbReference type="EMBL" id="JAGYPM010000002">
    <property type="protein sequence ID" value="MBS4190647.1"/>
    <property type="molecule type" value="Genomic_DNA"/>
</dbReference>
<dbReference type="Gene3D" id="1.20.1740.10">
    <property type="entry name" value="Amino acid/polyamine transporter I"/>
    <property type="match status" value="1"/>
</dbReference>
<evidence type="ECO:0000256" key="5">
    <source>
        <dbReference type="ARBA" id="ARBA00022692"/>
    </source>
</evidence>
<feature type="transmembrane region" description="Helical" evidence="8">
    <location>
        <begin position="12"/>
        <end position="32"/>
    </location>
</feature>
<feature type="transmembrane region" description="Helical" evidence="8">
    <location>
        <begin position="303"/>
        <end position="321"/>
    </location>
</feature>
<evidence type="ECO:0000256" key="3">
    <source>
        <dbReference type="ARBA" id="ARBA00022448"/>
    </source>
</evidence>
<keyword evidence="4" id="KW-0309">Germination</keyword>
<keyword evidence="7 8" id="KW-0472">Membrane</keyword>
<accession>A0ABS5NS49</accession>
<keyword evidence="5 8" id="KW-0812">Transmembrane</keyword>
<gene>
    <name evidence="9" type="ORF">KHA94_10675</name>
</gene>
<comment type="subcellular location">
    <subcellularLocation>
        <location evidence="1">Membrane</location>
        <topology evidence="1">Multi-pass membrane protein</topology>
    </subcellularLocation>
</comment>
<evidence type="ECO:0000313" key="9">
    <source>
        <dbReference type="EMBL" id="MBS4190647.1"/>
    </source>
</evidence>
<reference evidence="9 10" key="1">
    <citation type="submission" date="2021-05" db="EMBL/GenBank/DDBJ databases">
        <title>Novel Bacillus species.</title>
        <authorList>
            <person name="Liu G."/>
        </authorList>
    </citation>
    <scope>NUCLEOTIDE SEQUENCE [LARGE SCALE GENOMIC DNA]</scope>
    <source>
        <strain evidence="9 10">FJAT-49705</strain>
    </source>
</reference>
<dbReference type="RefSeq" id="WP_213102075.1">
    <property type="nucleotide sequence ID" value="NZ_JAGYPM010000002.1"/>
</dbReference>